<dbReference type="InterPro" id="IPR045780">
    <property type="entry name" value="DUF6206"/>
</dbReference>
<dbReference type="Pfam" id="PF19709">
    <property type="entry name" value="DUF6206"/>
    <property type="match status" value="1"/>
</dbReference>
<dbReference type="Proteomes" id="UP000541426">
    <property type="component" value="Unassembled WGS sequence"/>
</dbReference>
<dbReference type="AlphaFoldDB" id="A0A7W6DKC4"/>
<sequence>MTDASPHTTEHADIIAAVEAHERSSGQPISKLGYFTAPFRPSSGPLADRVVKVYRGSGTRAQMDKLAACHADYVTALRGAGVPLPETEFHLVDMAGTVVPVVVQHALNTADLMRPLMQSEPVDKTVEMMEAAGQVIARFWHWAEGYDGRIGFHPSIRNFAIVDGQAVFFDTFPPLIHYSRDEMGKMLLTFSEKRLMRLVGPLLQRKVTGIQDEWYSPAETLVGLVGSACRLRPDDAQAYLAWGRDFVKRDMAPWADEALPGLQYAPKLPGYWTGFRKVLGLQGEPNV</sequence>
<organism evidence="1 2">
    <name type="scientific">Sagittula marina</name>
    <dbReference type="NCBI Taxonomy" id="943940"/>
    <lineage>
        <taxon>Bacteria</taxon>
        <taxon>Pseudomonadati</taxon>
        <taxon>Pseudomonadota</taxon>
        <taxon>Alphaproteobacteria</taxon>
        <taxon>Rhodobacterales</taxon>
        <taxon>Roseobacteraceae</taxon>
        <taxon>Sagittula</taxon>
    </lineage>
</organism>
<protein>
    <recommendedName>
        <fullName evidence="3">Aminoglycoside phosphotransferase domain-containing protein</fullName>
    </recommendedName>
</protein>
<reference evidence="1 2" key="1">
    <citation type="submission" date="2020-08" db="EMBL/GenBank/DDBJ databases">
        <title>Genomic Encyclopedia of Type Strains, Phase IV (KMG-IV): sequencing the most valuable type-strain genomes for metagenomic binning, comparative biology and taxonomic classification.</title>
        <authorList>
            <person name="Goeker M."/>
        </authorList>
    </citation>
    <scope>NUCLEOTIDE SEQUENCE [LARGE SCALE GENOMIC DNA]</scope>
    <source>
        <strain evidence="1 2">DSM 102235</strain>
    </source>
</reference>
<evidence type="ECO:0000313" key="1">
    <source>
        <dbReference type="EMBL" id="MBB3984835.1"/>
    </source>
</evidence>
<name>A0A7W6DKC4_9RHOB</name>
<dbReference type="RefSeq" id="WP_183963806.1">
    <property type="nucleotide sequence ID" value="NZ_BAABBZ010000014.1"/>
</dbReference>
<comment type="caution">
    <text evidence="1">The sequence shown here is derived from an EMBL/GenBank/DDBJ whole genome shotgun (WGS) entry which is preliminary data.</text>
</comment>
<dbReference type="EMBL" id="JACIEJ010000002">
    <property type="protein sequence ID" value="MBB3984835.1"/>
    <property type="molecule type" value="Genomic_DNA"/>
</dbReference>
<evidence type="ECO:0000313" key="2">
    <source>
        <dbReference type="Proteomes" id="UP000541426"/>
    </source>
</evidence>
<keyword evidence="2" id="KW-1185">Reference proteome</keyword>
<accession>A0A7W6DKC4</accession>
<proteinExistence type="predicted"/>
<evidence type="ECO:0008006" key="3">
    <source>
        <dbReference type="Google" id="ProtNLM"/>
    </source>
</evidence>
<gene>
    <name evidence="1" type="ORF">GGQ68_001151</name>
</gene>